<name>A0A198FH66_9GAMM</name>
<accession>A0A198FH66</accession>
<dbReference type="Pfam" id="PF05954">
    <property type="entry name" value="Phage_GPD"/>
    <property type="match status" value="1"/>
</dbReference>
<dbReference type="AlphaFoldDB" id="A0A198FH66"/>
<evidence type="ECO:0000313" key="2">
    <source>
        <dbReference type="Proteomes" id="UP000094023"/>
    </source>
</evidence>
<dbReference type="Proteomes" id="UP000094023">
    <property type="component" value="Unassembled WGS sequence"/>
</dbReference>
<sequence>MRINDMITSLTQGQNRYHLEVQGCDELLDVEHFTGREAISETYRYQITFTCAAKDLLPQQLLRRSASLTFTPPIQSLAQLATQEAIDKRVHGTVTDFRRLSGSADEARYQLTLEPFFALLR</sequence>
<reference evidence="1 2" key="1">
    <citation type="submission" date="2016-04" db="EMBL/GenBank/DDBJ databases">
        <title>ATOL: Assembling a taxonomically balanced genome-scale reconstruction of the evolutionary history of the Enterobacteriaceae.</title>
        <authorList>
            <person name="Plunkett G.III."/>
            <person name="Neeno-Eckwall E.C."/>
            <person name="Glasner J.D."/>
            <person name="Perna N.T."/>
        </authorList>
    </citation>
    <scope>NUCLEOTIDE SEQUENCE [LARGE SCALE GENOMIC DNA]</scope>
    <source>
        <strain evidence="1 2">ATCC 19692</strain>
    </source>
</reference>
<keyword evidence="2" id="KW-1185">Reference proteome</keyword>
<gene>
    <name evidence="1" type="ORF">M983_2717</name>
</gene>
<dbReference type="Gene3D" id="2.30.110.50">
    <property type="match status" value="1"/>
</dbReference>
<dbReference type="STRING" id="1354337.M983_2717"/>
<comment type="caution">
    <text evidence="1">The sequence shown here is derived from an EMBL/GenBank/DDBJ whole genome shotgun (WGS) entry which is preliminary data.</text>
</comment>
<evidence type="ECO:0000313" key="1">
    <source>
        <dbReference type="EMBL" id="OAT23764.1"/>
    </source>
</evidence>
<dbReference type="EMBL" id="LXEN01000136">
    <property type="protein sequence ID" value="OAT23764.1"/>
    <property type="molecule type" value="Genomic_DNA"/>
</dbReference>
<feature type="non-terminal residue" evidence="1">
    <location>
        <position position="121"/>
    </location>
</feature>
<organism evidence="1 2">
    <name type="scientific">Proteus myxofaciens ATCC 19692</name>
    <dbReference type="NCBI Taxonomy" id="1354337"/>
    <lineage>
        <taxon>Bacteria</taxon>
        <taxon>Pseudomonadati</taxon>
        <taxon>Pseudomonadota</taxon>
        <taxon>Gammaproteobacteria</taxon>
        <taxon>Enterobacterales</taxon>
        <taxon>Morganellaceae</taxon>
        <taxon>Proteus</taxon>
    </lineage>
</organism>
<protein>
    <submittedName>
        <fullName evidence="1">Phage late control gene D protein</fullName>
    </submittedName>
</protein>
<dbReference type="RefSeq" id="WP_281180122.1">
    <property type="nucleotide sequence ID" value="NZ_LXEN01000136.1"/>
</dbReference>
<dbReference type="SUPFAM" id="SSF69279">
    <property type="entry name" value="Phage tail proteins"/>
    <property type="match status" value="1"/>
</dbReference>
<proteinExistence type="predicted"/>